<dbReference type="RefSeq" id="XP_009058862.1">
    <property type="nucleotide sequence ID" value="XM_009060614.1"/>
</dbReference>
<dbReference type="Proteomes" id="UP000030746">
    <property type="component" value="Unassembled WGS sequence"/>
</dbReference>
<dbReference type="AlphaFoldDB" id="V4AB65"/>
<dbReference type="Gene3D" id="3.60.10.10">
    <property type="entry name" value="Endonuclease/exonuclease/phosphatase"/>
    <property type="match status" value="1"/>
</dbReference>
<gene>
    <name evidence="2" type="ORF">LOTGIDRAFT_164129</name>
</gene>
<dbReference type="InterPro" id="IPR036691">
    <property type="entry name" value="Endo/exonu/phosph_ase_sf"/>
</dbReference>
<dbReference type="GeneID" id="20239651"/>
<dbReference type="HOGENOM" id="CLU_352076_0_0_1"/>
<feature type="compositionally biased region" description="Basic and acidic residues" evidence="1">
    <location>
        <begin position="785"/>
        <end position="799"/>
    </location>
</feature>
<dbReference type="STRING" id="225164.V4AB65"/>
<accession>V4AB65</accession>
<dbReference type="KEGG" id="lgi:LOTGIDRAFT_164129"/>
<organism evidence="2 3">
    <name type="scientific">Lottia gigantea</name>
    <name type="common">Giant owl limpet</name>
    <dbReference type="NCBI Taxonomy" id="225164"/>
    <lineage>
        <taxon>Eukaryota</taxon>
        <taxon>Metazoa</taxon>
        <taxon>Spiralia</taxon>
        <taxon>Lophotrochozoa</taxon>
        <taxon>Mollusca</taxon>
        <taxon>Gastropoda</taxon>
        <taxon>Patellogastropoda</taxon>
        <taxon>Lottioidea</taxon>
        <taxon>Lottiidae</taxon>
        <taxon>Lottia</taxon>
    </lineage>
</organism>
<protein>
    <recommendedName>
        <fullName evidence="4">Endonuclease/exonuclease/phosphatase domain-containing protein</fullName>
    </recommendedName>
</protein>
<keyword evidence="3" id="KW-1185">Reference proteome</keyword>
<sequence length="799" mass="91352">MDNIVNPMDSSMSENFVTEVMAVGNMFSTSTQIQGTTKSNGRKRLHSWKRPAENSAEVLECEEPTCKKSKGEPKDNFNDRFDEMLKMMSCLGEQINTQIASHMDNLEKKIEEKVTNILDKRLNIEMENLDQRIKANIEEKMHEEIGKIRYDIDNKFKIISEQESDLSNPTHNNRQLKVIVKNFDESAQETQPGYLLKSVQDLVTDGLKLDIKVNNVERIQPKLNINNHVTSSKTRPRLEVVTLDNSDQKHKRLSKKRSLKHLPKYSRVYIESMKSPEELKEEHNLRTVIKHLGTDKKFVFKNDCDILGLCETFLVGDNILDVSGYKWYGHNRKTVNKKAKRGSGGVGFLVKKELIGSILKVNILDSSFEDILWIHVTGINSNLSLCLAICYLPPDGTTRRTDPNTFFETLLDQIYSFQNIGDIQLFGDFNSRCGDISDTIDGVDYLVPRDTIDDTNNKFGELFIDFLTVSSFGILNGRVGTQNFTCISTLGKSVVDYVCVPCENIDTIKSFTVLSMSELKSTIGCYPDSTPDHSILIWETETGSDVTSVQPQNKSETVSKFDLTTIPNDFLTNSEILEVVKETITSIERKMNLEGDIQSAYNDFLTLVACEMKARIHSKKVPKVRRTLQKSKYKPYWNEALQKQWDNVQQCEKKWLRENSHCAKRELKATYVQNRKRFDMDLRKSKRLYQVEKKRSIESSFANDKNEFWKKLGKIGIANDRVIGLPNSVKNADGVIIQDRAQVLDVWRREFEALYSNNTDPNPEPSDGESTDSIPELNNPITTDEVSRAVKDLKNKPSF</sequence>
<reference evidence="2 3" key="1">
    <citation type="journal article" date="2013" name="Nature">
        <title>Insights into bilaterian evolution from three spiralian genomes.</title>
        <authorList>
            <person name="Simakov O."/>
            <person name="Marletaz F."/>
            <person name="Cho S.J."/>
            <person name="Edsinger-Gonzales E."/>
            <person name="Havlak P."/>
            <person name="Hellsten U."/>
            <person name="Kuo D.H."/>
            <person name="Larsson T."/>
            <person name="Lv J."/>
            <person name="Arendt D."/>
            <person name="Savage R."/>
            <person name="Osoegawa K."/>
            <person name="de Jong P."/>
            <person name="Grimwood J."/>
            <person name="Chapman J.A."/>
            <person name="Shapiro H."/>
            <person name="Aerts A."/>
            <person name="Otillar R.P."/>
            <person name="Terry A.Y."/>
            <person name="Boore J.L."/>
            <person name="Grigoriev I.V."/>
            <person name="Lindberg D.R."/>
            <person name="Seaver E.C."/>
            <person name="Weisblat D.A."/>
            <person name="Putnam N.H."/>
            <person name="Rokhsar D.S."/>
        </authorList>
    </citation>
    <scope>NUCLEOTIDE SEQUENCE [LARGE SCALE GENOMIC DNA]</scope>
</reference>
<dbReference type="SUPFAM" id="SSF56219">
    <property type="entry name" value="DNase I-like"/>
    <property type="match status" value="1"/>
</dbReference>
<evidence type="ECO:0008006" key="4">
    <source>
        <dbReference type="Google" id="ProtNLM"/>
    </source>
</evidence>
<evidence type="ECO:0000313" key="2">
    <source>
        <dbReference type="EMBL" id="ESO90541.1"/>
    </source>
</evidence>
<evidence type="ECO:0000313" key="3">
    <source>
        <dbReference type="Proteomes" id="UP000030746"/>
    </source>
</evidence>
<name>V4AB65_LOTGI</name>
<feature type="region of interest" description="Disordered" evidence="1">
    <location>
        <begin position="755"/>
        <end position="799"/>
    </location>
</feature>
<dbReference type="OrthoDB" id="6146636at2759"/>
<dbReference type="EMBL" id="KB202408">
    <property type="protein sequence ID" value="ESO90541.1"/>
    <property type="molecule type" value="Genomic_DNA"/>
</dbReference>
<evidence type="ECO:0000256" key="1">
    <source>
        <dbReference type="SAM" id="MobiDB-lite"/>
    </source>
</evidence>
<dbReference type="CTD" id="20239651"/>
<proteinExistence type="predicted"/>